<feature type="transmembrane region" description="Helical" evidence="1">
    <location>
        <begin position="256"/>
        <end position="276"/>
    </location>
</feature>
<reference evidence="3 4" key="1">
    <citation type="submission" date="2020-04" db="EMBL/GenBank/DDBJ databases">
        <authorList>
            <person name="De Canck E."/>
        </authorList>
    </citation>
    <scope>NUCLEOTIDE SEQUENCE [LARGE SCALE GENOMIC DNA]</scope>
    <source>
        <strain evidence="3 4">LMG 29542</strain>
    </source>
</reference>
<keyword evidence="1" id="KW-0472">Membrane</keyword>
<keyword evidence="1" id="KW-0812">Transmembrane</keyword>
<feature type="chain" id="PRO_5026744566" evidence="2">
    <location>
        <begin position="24"/>
        <end position="340"/>
    </location>
</feature>
<keyword evidence="4" id="KW-1185">Reference proteome</keyword>
<proteinExistence type="predicted"/>
<feature type="transmembrane region" description="Helical" evidence="1">
    <location>
        <begin position="296"/>
        <end position="315"/>
    </location>
</feature>
<protein>
    <submittedName>
        <fullName evidence="3">Uncharacterized protein</fullName>
    </submittedName>
</protein>
<evidence type="ECO:0000313" key="4">
    <source>
        <dbReference type="Proteomes" id="UP000494363"/>
    </source>
</evidence>
<dbReference type="PROSITE" id="PS51257">
    <property type="entry name" value="PROKAR_LIPOPROTEIN"/>
    <property type="match status" value="1"/>
</dbReference>
<accession>A0A6J5CYF3</accession>
<organism evidence="3 4">
    <name type="scientific">Paraburkholderia humisilvae</name>
    <dbReference type="NCBI Taxonomy" id="627669"/>
    <lineage>
        <taxon>Bacteria</taxon>
        <taxon>Pseudomonadati</taxon>
        <taxon>Pseudomonadota</taxon>
        <taxon>Betaproteobacteria</taxon>
        <taxon>Burkholderiales</taxon>
        <taxon>Burkholderiaceae</taxon>
        <taxon>Paraburkholderia</taxon>
    </lineage>
</organism>
<dbReference type="RefSeq" id="WP_175224055.1">
    <property type="nucleotide sequence ID" value="NZ_CADIKH010000001.1"/>
</dbReference>
<evidence type="ECO:0000256" key="2">
    <source>
        <dbReference type="SAM" id="SignalP"/>
    </source>
</evidence>
<dbReference type="EMBL" id="CADIKH010000001">
    <property type="protein sequence ID" value="CAB3745885.1"/>
    <property type="molecule type" value="Genomic_DNA"/>
</dbReference>
<dbReference type="Proteomes" id="UP000494363">
    <property type="component" value="Unassembled WGS sequence"/>
</dbReference>
<sequence>MRVLLFYMPLSIAFLFGACNSYSQSRAPHENAQAANAASVPLPASTTSQSAPPTANVVLTADQIRALMDQRSSTADKFEFLRSIRKSTLERLADTTTALASVTATLTERLDAQSKNESRLYITAPTLPSKDTVNLRLQAAKAALTSARQSASKKGISKASTIIIDAQSAPPTAAEAEVDYWQNAFDNYDNIVQQQKKAAEDREMANSNAIKEIADLTAKRDSLSGQQVALQQLVGDIDDMANQLFIASDATNTFKLNMSTAFAILVGLVIVGFFWIASSNEEIKKTIFSNEAGIQFITLFAIVIAVILFGIIGVLESKELSALLGGLSGYILGRSRGNQA</sequence>
<feature type="signal peptide" evidence="2">
    <location>
        <begin position="1"/>
        <end position="23"/>
    </location>
</feature>
<gene>
    <name evidence="3" type="ORF">LMG29542_00068</name>
</gene>
<dbReference type="AlphaFoldDB" id="A0A6J5CYF3"/>
<keyword evidence="1" id="KW-1133">Transmembrane helix</keyword>
<name>A0A6J5CYF3_9BURK</name>
<evidence type="ECO:0000256" key="1">
    <source>
        <dbReference type="SAM" id="Phobius"/>
    </source>
</evidence>
<keyword evidence="2" id="KW-0732">Signal</keyword>
<evidence type="ECO:0000313" key="3">
    <source>
        <dbReference type="EMBL" id="CAB3745885.1"/>
    </source>
</evidence>